<reference evidence="1" key="1">
    <citation type="submission" date="2020-12" db="EMBL/GenBank/DDBJ databases">
        <title>Draft genome sequence of Enterobacter spp., Lelliottia spp. and Serratia spp. isolated from drinking water reservoirs and lakes.</title>
        <authorList>
            <person name="Reitter C."/>
            <person name="Neuhaus K."/>
            <person name="Huegler M."/>
        </authorList>
    </citation>
    <scope>NUCLEOTIDE SEQUENCE</scope>
    <source>
        <strain evidence="1">TZW15</strain>
    </source>
</reference>
<dbReference type="EMBL" id="JAENMS010000005">
    <property type="protein sequence ID" value="MBL5935231.1"/>
    <property type="molecule type" value="Genomic_DNA"/>
</dbReference>
<comment type="caution">
    <text evidence="1">The sequence shown here is derived from an EMBL/GenBank/DDBJ whole genome shotgun (WGS) entry which is preliminary data.</text>
</comment>
<organism evidence="1 2">
    <name type="scientific">Lelliottia amnigena</name>
    <name type="common">Enterobacter amnigenus</name>
    <dbReference type="NCBI Taxonomy" id="61646"/>
    <lineage>
        <taxon>Bacteria</taxon>
        <taxon>Pseudomonadati</taxon>
        <taxon>Pseudomonadota</taxon>
        <taxon>Gammaproteobacteria</taxon>
        <taxon>Enterobacterales</taxon>
        <taxon>Enterobacteriaceae</taxon>
        <taxon>Lelliottia</taxon>
    </lineage>
</organism>
<proteinExistence type="predicted"/>
<evidence type="ECO:0000313" key="1">
    <source>
        <dbReference type="EMBL" id="MBL5935231.1"/>
    </source>
</evidence>
<evidence type="ECO:0000313" key="2">
    <source>
        <dbReference type="Proteomes" id="UP000653275"/>
    </source>
</evidence>
<protein>
    <submittedName>
        <fullName evidence="1">Uncharacterized protein</fullName>
    </submittedName>
</protein>
<accession>A0AAP2AEN0</accession>
<dbReference type="AlphaFoldDB" id="A0AAP2AEN0"/>
<sequence length="158" mass="18961">MASDNFKNLLFVQQRLQILHLGKHFDEFSDSYIYAWDRGVYPLFSDTDGSVSRKPHELYEEFFRTSKQEVEFLTKRFNSAWDNNEKLTFYKLEDELHVYSHSVSGWTRRKLLNISRYLFLENCYDAAFWENLTLNGACPSEAHSIRREFDRESDVYLE</sequence>
<gene>
    <name evidence="1" type="ORF">I7V27_12335</name>
</gene>
<dbReference type="Proteomes" id="UP000653275">
    <property type="component" value="Unassembled WGS sequence"/>
</dbReference>
<name>A0AAP2AEN0_LELAM</name>
<dbReference type="RefSeq" id="WP_202665836.1">
    <property type="nucleotide sequence ID" value="NZ_JAENMR010000005.1"/>
</dbReference>